<dbReference type="Pfam" id="PF04089">
    <property type="entry name" value="BRICHOS"/>
    <property type="match status" value="1"/>
</dbReference>
<evidence type="ECO:0000313" key="6">
    <source>
        <dbReference type="RefSeq" id="XP_004918101.2"/>
    </source>
</evidence>
<dbReference type="Gene3D" id="3.30.390.150">
    <property type="match status" value="1"/>
</dbReference>
<feature type="compositionally biased region" description="Basic and acidic residues" evidence="2">
    <location>
        <begin position="11"/>
        <end position="20"/>
    </location>
</feature>
<dbReference type="AlphaFoldDB" id="A0A8J0R6V2"/>
<dbReference type="GO" id="GO:0005615">
    <property type="term" value="C:extracellular space"/>
    <property type="evidence" value="ECO:0000318"/>
    <property type="project" value="GO_Central"/>
</dbReference>
<dbReference type="SMART" id="SM01039">
    <property type="entry name" value="BRICHOS"/>
    <property type="match status" value="1"/>
</dbReference>
<evidence type="ECO:0000313" key="5">
    <source>
        <dbReference type="Proteomes" id="UP000008143"/>
    </source>
</evidence>
<keyword evidence="1" id="KW-1015">Disulfide bond</keyword>
<evidence type="ECO:0000259" key="4">
    <source>
        <dbReference type="PROSITE" id="PS50869"/>
    </source>
</evidence>
<protein>
    <submittedName>
        <fullName evidence="6">BRICHOS domain-containing protein 5 isoform X1</fullName>
    </submittedName>
</protein>
<keyword evidence="3" id="KW-0812">Transmembrane</keyword>
<dbReference type="AGR" id="Xenbase:XB-GENE-949623"/>
<dbReference type="CTD" id="283870"/>
<organism evidence="5 6">
    <name type="scientific">Xenopus tropicalis</name>
    <name type="common">Western clawed frog</name>
    <name type="synonym">Silurana tropicalis</name>
    <dbReference type="NCBI Taxonomy" id="8364"/>
    <lineage>
        <taxon>Eukaryota</taxon>
        <taxon>Metazoa</taxon>
        <taxon>Chordata</taxon>
        <taxon>Craniata</taxon>
        <taxon>Vertebrata</taxon>
        <taxon>Euteleostomi</taxon>
        <taxon>Amphibia</taxon>
        <taxon>Batrachia</taxon>
        <taxon>Anura</taxon>
        <taxon>Pipoidea</taxon>
        <taxon>Pipidae</taxon>
        <taxon>Xenopodinae</taxon>
        <taxon>Xenopus</taxon>
        <taxon>Silurana</taxon>
    </lineage>
</organism>
<dbReference type="KEGG" id="xtr:101731559"/>
<dbReference type="Xenbase" id="XB-GENE-949623">
    <property type="gene designation" value="bricd5"/>
</dbReference>
<dbReference type="InterPro" id="IPR007084">
    <property type="entry name" value="BRICHOS_dom"/>
</dbReference>
<dbReference type="GeneID" id="101731559"/>
<name>A0A8J0R6V2_XENTR</name>
<evidence type="ECO:0000256" key="2">
    <source>
        <dbReference type="SAM" id="MobiDB-lite"/>
    </source>
</evidence>
<dbReference type="InterPro" id="IPR051772">
    <property type="entry name" value="Gastrokine"/>
</dbReference>
<dbReference type="GO" id="GO:0042127">
    <property type="term" value="P:regulation of cell population proliferation"/>
    <property type="evidence" value="ECO:0000318"/>
    <property type="project" value="GO_Central"/>
</dbReference>
<gene>
    <name evidence="6 7" type="primary">bricd5</name>
</gene>
<dbReference type="OrthoDB" id="8770254at2759"/>
<accession>A0A8J0R6V2</accession>
<keyword evidence="5" id="KW-1185">Reference proteome</keyword>
<reference evidence="6" key="1">
    <citation type="submission" date="2025-08" db="UniProtKB">
        <authorList>
            <consortium name="RefSeq"/>
        </authorList>
    </citation>
    <scope>IDENTIFICATION</scope>
    <source>
        <strain evidence="6">Nigerian</strain>
        <tissue evidence="6">Liver and blood</tissue>
    </source>
</reference>
<keyword evidence="3" id="KW-0472">Membrane</keyword>
<feature type="domain" description="BRICHOS" evidence="4">
    <location>
        <begin position="91"/>
        <end position="189"/>
    </location>
</feature>
<evidence type="ECO:0000256" key="3">
    <source>
        <dbReference type="SAM" id="Phobius"/>
    </source>
</evidence>
<dbReference type="FunFam" id="3.30.390.150:FF:000002">
    <property type="entry name" value="BRICHOS domain containing 5"/>
    <property type="match status" value="1"/>
</dbReference>
<dbReference type="RefSeq" id="XP_004918101.2">
    <property type="nucleotide sequence ID" value="XM_004918044.3"/>
</dbReference>
<dbReference type="Proteomes" id="UP000008143">
    <property type="component" value="Chromosome 9"/>
</dbReference>
<feature type="transmembrane region" description="Helical" evidence="3">
    <location>
        <begin position="25"/>
        <end position="49"/>
    </location>
</feature>
<proteinExistence type="predicted"/>
<sequence length="282" mass="31731">MEGSGDPTPSVDRRPPERSKAPSKIFWGLLAVALLFSIVGISVVGFLGWKDNQTKPHLQVVRLTFKNPQGSPMNQSAVTDRTRNTVTYWVTSRNQTSVVLFDSKHSLVCYRAAGERSCFLRKMEVHDFENIQSILNMSEPKQDEVILQQNNRTRFYREFLGILGSRKVSYELVGEAVQMLCDQLPIYWVKKSEGESVFLLSSRDGWARPGHTEVLLSFSHYNFALGRSTDTAYSMLFYWENGIIHIALFSHSTHGALQGCQGSTDCARVNKCPAVLPLTGSF</sequence>
<dbReference type="PROSITE" id="PS50869">
    <property type="entry name" value="BRICHOS"/>
    <property type="match status" value="1"/>
</dbReference>
<evidence type="ECO:0000313" key="7">
    <source>
        <dbReference type="Xenbase" id="XB-GENE-949623"/>
    </source>
</evidence>
<feature type="region of interest" description="Disordered" evidence="2">
    <location>
        <begin position="1"/>
        <end position="20"/>
    </location>
</feature>
<dbReference type="PANTHER" id="PTHR16483">
    <property type="entry name" value="GASTROKINE 1"/>
    <property type="match status" value="1"/>
</dbReference>
<evidence type="ECO:0000256" key="1">
    <source>
        <dbReference type="ARBA" id="ARBA00023157"/>
    </source>
</evidence>
<keyword evidence="3" id="KW-1133">Transmembrane helix</keyword>